<name>A0AAJ0CHU8_9HYPO</name>
<keyword evidence="2" id="KW-0378">Hydrolase</keyword>
<evidence type="ECO:0000259" key="1">
    <source>
        <dbReference type="Pfam" id="PF22907"/>
    </source>
</evidence>
<accession>A0AAJ0CHU8</accession>
<dbReference type="PANTHER" id="PTHR46017:SF1">
    <property type="entry name" value="ALPHA-MANNOSIDASE 2C1"/>
    <property type="match status" value="1"/>
</dbReference>
<proteinExistence type="predicted"/>
<feature type="domain" description="Alpha-mannosidase Ams1-like N-terminal" evidence="1">
    <location>
        <begin position="53"/>
        <end position="182"/>
    </location>
</feature>
<dbReference type="EC" id="3.2.1.24" evidence="2"/>
<organism evidence="2 3">
    <name type="scientific">Conoideocrella luteorostrata</name>
    <dbReference type="NCBI Taxonomy" id="1105319"/>
    <lineage>
        <taxon>Eukaryota</taxon>
        <taxon>Fungi</taxon>
        <taxon>Dikarya</taxon>
        <taxon>Ascomycota</taxon>
        <taxon>Pezizomycotina</taxon>
        <taxon>Sordariomycetes</taxon>
        <taxon>Hypocreomycetidae</taxon>
        <taxon>Hypocreales</taxon>
        <taxon>Clavicipitaceae</taxon>
        <taxon>Conoideocrella</taxon>
    </lineage>
</organism>
<dbReference type="GO" id="GO:0000329">
    <property type="term" value="C:fungal-type vacuole membrane"/>
    <property type="evidence" value="ECO:0007669"/>
    <property type="project" value="TreeGrafter"/>
</dbReference>
<dbReference type="PANTHER" id="PTHR46017">
    <property type="entry name" value="ALPHA-MANNOSIDASE 2C1"/>
    <property type="match status" value="1"/>
</dbReference>
<dbReference type="Pfam" id="PF22907">
    <property type="entry name" value="Ams1-like_1st"/>
    <property type="match status" value="1"/>
</dbReference>
<dbReference type="InterPro" id="IPR054723">
    <property type="entry name" value="Ams1-like_N"/>
</dbReference>
<protein>
    <submittedName>
        <fullName evidence="2">Glycoside hydrolase, 38 vacuolar alpha mannosidase</fullName>
        <ecNumber evidence="2">3.2.1.24</ecNumber>
    </submittedName>
</protein>
<dbReference type="Proteomes" id="UP001251528">
    <property type="component" value="Unassembled WGS sequence"/>
</dbReference>
<keyword evidence="3" id="KW-1185">Reference proteome</keyword>
<dbReference type="GO" id="GO:0009313">
    <property type="term" value="P:oligosaccharide catabolic process"/>
    <property type="evidence" value="ECO:0007669"/>
    <property type="project" value="TreeGrafter"/>
</dbReference>
<dbReference type="EMBL" id="JASWJB010000217">
    <property type="protein sequence ID" value="KAK2593333.1"/>
    <property type="molecule type" value="Genomic_DNA"/>
</dbReference>
<keyword evidence="2" id="KW-0326">Glycosidase</keyword>
<dbReference type="AlphaFoldDB" id="A0AAJ0CHU8"/>
<gene>
    <name evidence="2" type="primary">AMS1_2</name>
    <name evidence="2" type="ORF">QQS21_008976</name>
</gene>
<sequence>MQGSGDQTSKASLPILVRRPVGLPKTSILKDRIEPFYTSGQYDKVNLLDKMYKKRPSFKDATSHDFKETSTGATFGPSWSTHWFRIHLTVPEDILHEELLVLEWDADNEGLIWTEDGIPLQGLTGGGERIEWRLPESFRDASDHVIYIEMACSQIFGNAAPGKSNIAPPDENRVYTLNTANITAIDNQARMLYFDISELGGAARELPEDSAE</sequence>
<comment type="caution">
    <text evidence="2">The sequence shown here is derived from an EMBL/GenBank/DDBJ whole genome shotgun (WGS) entry which is preliminary data.</text>
</comment>
<reference evidence="2" key="1">
    <citation type="submission" date="2023-06" db="EMBL/GenBank/DDBJ databases">
        <title>Conoideocrella luteorostrata (Hypocreales: Clavicipitaceae), a potential biocontrol fungus for elongate hemlock scale in United States Christmas tree production areas.</title>
        <authorList>
            <person name="Barrett H."/>
            <person name="Lovett B."/>
            <person name="Macias A.M."/>
            <person name="Stajich J.E."/>
            <person name="Kasson M.T."/>
        </authorList>
    </citation>
    <scope>NUCLEOTIDE SEQUENCE</scope>
    <source>
        <strain evidence="2">ARSEF 14590</strain>
    </source>
</reference>
<evidence type="ECO:0000313" key="2">
    <source>
        <dbReference type="EMBL" id="KAK2593333.1"/>
    </source>
</evidence>
<evidence type="ECO:0000313" key="3">
    <source>
        <dbReference type="Proteomes" id="UP001251528"/>
    </source>
</evidence>
<dbReference type="GO" id="GO:0004559">
    <property type="term" value="F:alpha-mannosidase activity"/>
    <property type="evidence" value="ECO:0007669"/>
    <property type="project" value="UniProtKB-EC"/>
</dbReference>